<dbReference type="OrthoDB" id="747893at2759"/>
<dbReference type="PANTHER" id="PTHR33356">
    <property type="entry name" value="TIP41-LIKE PROTEIN"/>
    <property type="match status" value="1"/>
</dbReference>
<dbReference type="STRING" id="1088818.A0A2I0B5Q4"/>
<organism evidence="2 3">
    <name type="scientific">Apostasia shenzhenica</name>
    <dbReference type="NCBI Taxonomy" id="1088818"/>
    <lineage>
        <taxon>Eukaryota</taxon>
        <taxon>Viridiplantae</taxon>
        <taxon>Streptophyta</taxon>
        <taxon>Embryophyta</taxon>
        <taxon>Tracheophyta</taxon>
        <taxon>Spermatophyta</taxon>
        <taxon>Magnoliopsida</taxon>
        <taxon>Liliopsida</taxon>
        <taxon>Asparagales</taxon>
        <taxon>Orchidaceae</taxon>
        <taxon>Apostasioideae</taxon>
        <taxon>Apostasia</taxon>
    </lineage>
</organism>
<dbReference type="PANTHER" id="PTHR33356:SF5">
    <property type="entry name" value="TIP41-LIKE PROTEIN"/>
    <property type="match status" value="1"/>
</dbReference>
<dbReference type="EMBL" id="KZ451911">
    <property type="protein sequence ID" value="PKA63128.1"/>
    <property type="molecule type" value="Genomic_DNA"/>
</dbReference>
<feature type="region of interest" description="Disordered" evidence="1">
    <location>
        <begin position="255"/>
        <end position="287"/>
    </location>
</feature>
<dbReference type="AlphaFoldDB" id="A0A2I0B5Q4"/>
<feature type="region of interest" description="Disordered" evidence="1">
    <location>
        <begin position="209"/>
        <end position="234"/>
    </location>
</feature>
<reference evidence="2 3" key="1">
    <citation type="journal article" date="2017" name="Nature">
        <title>The Apostasia genome and the evolution of orchids.</title>
        <authorList>
            <person name="Zhang G.Q."/>
            <person name="Liu K.W."/>
            <person name="Li Z."/>
            <person name="Lohaus R."/>
            <person name="Hsiao Y.Y."/>
            <person name="Niu S.C."/>
            <person name="Wang J.Y."/>
            <person name="Lin Y.C."/>
            <person name="Xu Q."/>
            <person name="Chen L.J."/>
            <person name="Yoshida K."/>
            <person name="Fujiwara S."/>
            <person name="Wang Z.W."/>
            <person name="Zhang Y.Q."/>
            <person name="Mitsuda N."/>
            <person name="Wang M."/>
            <person name="Liu G.H."/>
            <person name="Pecoraro L."/>
            <person name="Huang H.X."/>
            <person name="Xiao X.J."/>
            <person name="Lin M."/>
            <person name="Wu X.Y."/>
            <person name="Wu W.L."/>
            <person name="Chen Y.Y."/>
            <person name="Chang S.B."/>
            <person name="Sakamoto S."/>
            <person name="Ohme-Takagi M."/>
            <person name="Yagi M."/>
            <person name="Zeng S.J."/>
            <person name="Shen C.Y."/>
            <person name="Yeh C.M."/>
            <person name="Luo Y.B."/>
            <person name="Tsai W.C."/>
            <person name="Van de Peer Y."/>
            <person name="Liu Z.J."/>
        </authorList>
    </citation>
    <scope>NUCLEOTIDE SEQUENCE [LARGE SCALE GENOMIC DNA]</scope>
    <source>
        <strain evidence="3">cv. Shenzhen</strain>
        <tissue evidence="2">Stem</tissue>
    </source>
</reference>
<evidence type="ECO:0000313" key="2">
    <source>
        <dbReference type="EMBL" id="PKA63128.1"/>
    </source>
</evidence>
<feature type="compositionally biased region" description="Polar residues" evidence="1">
    <location>
        <begin position="209"/>
        <end position="224"/>
    </location>
</feature>
<evidence type="ECO:0000313" key="3">
    <source>
        <dbReference type="Proteomes" id="UP000236161"/>
    </source>
</evidence>
<dbReference type="Proteomes" id="UP000236161">
    <property type="component" value="Unassembled WGS sequence"/>
</dbReference>
<accession>A0A2I0B5Q4</accession>
<evidence type="ECO:0000256" key="1">
    <source>
        <dbReference type="SAM" id="MobiDB-lite"/>
    </source>
</evidence>
<proteinExistence type="predicted"/>
<name>A0A2I0B5Q4_9ASPA</name>
<gene>
    <name evidence="2" type="ORF">AXF42_Ash007924</name>
</gene>
<protein>
    <submittedName>
        <fullName evidence="2">Uncharacterized protein</fullName>
    </submittedName>
</protein>
<sequence length="287" mass="31787">MAETLDGSDFWLPAEFLDEDFFLEESRAVAENLENKKAEFLPVNRRSSPSEMTTEAESDEEDYIAELSRRMAQHSLHNERASPVSNTEFMATSPQSTLCDDEIWSASGTCSPNGPSQISSPPCTPLGHNNSDALDLYEAAGEVLRMQQNRQRVPHPSIVSLRKNPYSVSSCGFHNNPILSHHQLQAAQFYQLKQQQLIKQLSAAWSRQSPAALTGKNTRPQGVSPSGWPTVHRPQNVAGMRPVFLNNHGIRRESAGTGVFLPRRPGTTQESRRKPGSLKSPLVPSNT</sequence>
<keyword evidence="3" id="KW-1185">Reference proteome</keyword>